<reference evidence="9" key="2">
    <citation type="submission" date="2020-09" db="EMBL/GenBank/DDBJ databases">
        <authorList>
            <person name="Sun Q."/>
            <person name="Zhou Y."/>
        </authorList>
    </citation>
    <scope>NUCLEOTIDE SEQUENCE</scope>
    <source>
        <strain evidence="9">CGMCC 1.15880</strain>
    </source>
</reference>
<dbReference type="InterPro" id="IPR003856">
    <property type="entry name" value="LPS_length_determ_N"/>
</dbReference>
<evidence type="ECO:0000259" key="8">
    <source>
        <dbReference type="Pfam" id="PF02706"/>
    </source>
</evidence>
<evidence type="ECO:0000256" key="4">
    <source>
        <dbReference type="ARBA" id="ARBA00022989"/>
    </source>
</evidence>
<feature type="transmembrane region" description="Helical" evidence="7">
    <location>
        <begin position="480"/>
        <end position="501"/>
    </location>
</feature>
<evidence type="ECO:0000256" key="3">
    <source>
        <dbReference type="ARBA" id="ARBA00022692"/>
    </source>
</evidence>
<dbReference type="GO" id="GO:0005886">
    <property type="term" value="C:plasma membrane"/>
    <property type="evidence" value="ECO:0007669"/>
    <property type="project" value="UniProtKB-SubCell"/>
</dbReference>
<feature type="coiled-coil region" evidence="6">
    <location>
        <begin position="173"/>
        <end position="246"/>
    </location>
</feature>
<sequence length="522" mass="57846">MDFKFYLLVFWRRFPYFFILLCLGIGAGVAAALLLPPVYVAEARLVVESEQIPDKLAESTVQTDASEQLQIIEQRIMTRDKLLEMANRLGIYRGAGTPANPMTPDEKVRDLRDRVQIRTFGGSVQRGQSTATVVIVGFEAPTAKMAAAVTNEIVTLMLQENVEMRTTVSGQTLDFFTQEVARLEQSLAQTSGQILKFQEANEDALPDSLSFRRNEQTAEQERLLELEREENQLRDRRNRMVALYERTGDIGRVEEDARTAEELQLQELKDRLATSVAVLSLDNPRVVVLRAQIAALEEVVAEQQAALAMSAVNEDGTQLTPYELQLADIDGQLEFIAEQKQQINSKLEALKASIAATPGNALTLDTLTRNLQNLRLQYDQAVANRARAETGDMIEALSKGQRITVIEQAIAPSKPQSPNRKKIAAMGVAAGLGLGFGFIALLELLNTAVRRPTDLVNGLDITPIVTLPYMRTRGQIWRRWLIILTSALVVLVGIPAGLWYIDANIRSLQPILDALLARTGLG</sequence>
<evidence type="ECO:0000256" key="2">
    <source>
        <dbReference type="ARBA" id="ARBA00022475"/>
    </source>
</evidence>
<name>A0A916R5D7_9RHOB</name>
<feature type="transmembrane region" description="Helical" evidence="7">
    <location>
        <begin position="423"/>
        <end position="445"/>
    </location>
</feature>
<keyword evidence="5 7" id="KW-0472">Membrane</keyword>
<dbReference type="PANTHER" id="PTHR32309">
    <property type="entry name" value="TYROSINE-PROTEIN KINASE"/>
    <property type="match status" value="1"/>
</dbReference>
<dbReference type="AlphaFoldDB" id="A0A916R5D7"/>
<gene>
    <name evidence="9" type="ORF">GCM10011498_32700</name>
</gene>
<accession>A0A916R5D7</accession>
<proteinExistence type="predicted"/>
<evidence type="ECO:0000256" key="7">
    <source>
        <dbReference type="SAM" id="Phobius"/>
    </source>
</evidence>
<dbReference type="EMBL" id="BMKA01000006">
    <property type="protein sequence ID" value="GGA29044.1"/>
    <property type="molecule type" value="Genomic_DNA"/>
</dbReference>
<evidence type="ECO:0000313" key="9">
    <source>
        <dbReference type="EMBL" id="GGA29044.1"/>
    </source>
</evidence>
<organism evidence="9 10">
    <name type="scientific">Neptunicoccus cionae</name>
    <dbReference type="NCBI Taxonomy" id="2035344"/>
    <lineage>
        <taxon>Bacteria</taxon>
        <taxon>Pseudomonadati</taxon>
        <taxon>Pseudomonadota</taxon>
        <taxon>Alphaproteobacteria</taxon>
        <taxon>Rhodobacterales</taxon>
        <taxon>Paracoccaceae</taxon>
        <taxon>Neptunicoccus</taxon>
    </lineage>
</organism>
<keyword evidence="4 7" id="KW-1133">Transmembrane helix</keyword>
<feature type="coiled-coil region" evidence="6">
    <location>
        <begin position="333"/>
        <end position="391"/>
    </location>
</feature>
<comment type="subcellular location">
    <subcellularLocation>
        <location evidence="1">Cell membrane</location>
        <topology evidence="1">Multi-pass membrane protein</topology>
    </subcellularLocation>
</comment>
<comment type="caution">
    <text evidence="9">The sequence shown here is derived from an EMBL/GenBank/DDBJ whole genome shotgun (WGS) entry which is preliminary data.</text>
</comment>
<keyword evidence="3 7" id="KW-0812">Transmembrane</keyword>
<evidence type="ECO:0000256" key="5">
    <source>
        <dbReference type="ARBA" id="ARBA00023136"/>
    </source>
</evidence>
<keyword evidence="6" id="KW-0175">Coiled coil</keyword>
<dbReference type="RefSeq" id="WP_229678602.1">
    <property type="nucleotide sequence ID" value="NZ_BMKA01000006.1"/>
</dbReference>
<keyword evidence="10" id="KW-1185">Reference proteome</keyword>
<keyword evidence="2" id="KW-1003">Cell membrane</keyword>
<protein>
    <recommendedName>
        <fullName evidence="8">Polysaccharide chain length determinant N-terminal domain-containing protein</fullName>
    </recommendedName>
</protein>
<reference evidence="9" key="1">
    <citation type="journal article" date="2014" name="Int. J. Syst. Evol. Microbiol.">
        <title>Complete genome sequence of Corynebacterium casei LMG S-19264T (=DSM 44701T), isolated from a smear-ripened cheese.</title>
        <authorList>
            <consortium name="US DOE Joint Genome Institute (JGI-PGF)"/>
            <person name="Walter F."/>
            <person name="Albersmeier A."/>
            <person name="Kalinowski J."/>
            <person name="Ruckert C."/>
        </authorList>
    </citation>
    <scope>NUCLEOTIDE SEQUENCE</scope>
    <source>
        <strain evidence="9">CGMCC 1.15880</strain>
    </source>
</reference>
<dbReference type="Pfam" id="PF02706">
    <property type="entry name" value="Wzz"/>
    <property type="match status" value="1"/>
</dbReference>
<evidence type="ECO:0000256" key="6">
    <source>
        <dbReference type="SAM" id="Coils"/>
    </source>
</evidence>
<dbReference type="Proteomes" id="UP000628017">
    <property type="component" value="Unassembled WGS sequence"/>
</dbReference>
<evidence type="ECO:0000313" key="10">
    <source>
        <dbReference type="Proteomes" id="UP000628017"/>
    </source>
</evidence>
<evidence type="ECO:0000256" key="1">
    <source>
        <dbReference type="ARBA" id="ARBA00004651"/>
    </source>
</evidence>
<dbReference type="InterPro" id="IPR050445">
    <property type="entry name" value="Bact_polysacc_biosynth/exp"/>
</dbReference>
<feature type="domain" description="Polysaccharide chain length determinant N-terminal" evidence="8">
    <location>
        <begin position="1"/>
        <end position="84"/>
    </location>
</feature>
<dbReference type="PANTHER" id="PTHR32309:SF31">
    <property type="entry name" value="CAPSULAR EXOPOLYSACCHARIDE FAMILY"/>
    <property type="match status" value="1"/>
</dbReference>